<evidence type="ECO:0000256" key="3">
    <source>
        <dbReference type="ARBA" id="ARBA00022801"/>
    </source>
</evidence>
<organism evidence="6">
    <name type="scientific">Oryza brachyantha</name>
    <name type="common">malo sina</name>
    <dbReference type="NCBI Taxonomy" id="4533"/>
    <lineage>
        <taxon>Eukaryota</taxon>
        <taxon>Viridiplantae</taxon>
        <taxon>Streptophyta</taxon>
        <taxon>Embryophyta</taxon>
        <taxon>Tracheophyta</taxon>
        <taxon>Spermatophyta</taxon>
        <taxon>Magnoliopsida</taxon>
        <taxon>Liliopsida</taxon>
        <taxon>Poales</taxon>
        <taxon>Poaceae</taxon>
        <taxon>BOP clade</taxon>
        <taxon>Oryzoideae</taxon>
        <taxon>Oryzeae</taxon>
        <taxon>Oryzinae</taxon>
        <taxon>Oryza</taxon>
    </lineage>
</organism>
<dbReference type="Gramene" id="OB01G33880.1">
    <property type="protein sequence ID" value="OB01G33880.1"/>
    <property type="gene ID" value="OB01G33880"/>
</dbReference>
<dbReference type="Pfam" id="PF00657">
    <property type="entry name" value="Lipase_GDSL"/>
    <property type="match status" value="1"/>
</dbReference>
<dbReference type="InterPro" id="IPR036514">
    <property type="entry name" value="SGNH_hydro_sf"/>
</dbReference>
<protein>
    <recommendedName>
        <fullName evidence="8">GDSL esterase/lipase</fullName>
    </recommendedName>
</protein>
<dbReference type="OMA" id="NEECGYR"/>
<accession>J3L2D2</accession>
<proteinExistence type="inferred from homology"/>
<dbReference type="HOGENOM" id="CLU_015101_2_1_1"/>
<keyword evidence="3" id="KW-0378">Hydrolase</keyword>
<comment type="similarity">
    <text evidence="1">Belongs to the 'GDSL' lipolytic enzyme family.</text>
</comment>
<evidence type="ECO:0000256" key="5">
    <source>
        <dbReference type="SAM" id="MobiDB-lite"/>
    </source>
</evidence>
<dbReference type="Proteomes" id="UP000006038">
    <property type="component" value="Chromosome 1"/>
</dbReference>
<dbReference type="SUPFAM" id="SSF52266">
    <property type="entry name" value="SGNH hydrolase"/>
    <property type="match status" value="1"/>
</dbReference>
<dbReference type="InterPro" id="IPR001087">
    <property type="entry name" value="GDSL"/>
</dbReference>
<feature type="compositionally biased region" description="Basic and acidic residues" evidence="5">
    <location>
        <begin position="1"/>
        <end position="24"/>
    </location>
</feature>
<dbReference type="EnsemblPlants" id="OB01G33880.1">
    <property type="protein sequence ID" value="OB01G33880.1"/>
    <property type="gene ID" value="OB01G33880"/>
</dbReference>
<evidence type="ECO:0000256" key="4">
    <source>
        <dbReference type="ARBA" id="ARBA00023180"/>
    </source>
</evidence>
<sequence>MTEKGGERGSRPRKTEELSGDRHSARSGTPRAATAADAAANRDGNSGTGTEYPSGQREKENHSAHRSHYPIFPVAQRLRSARTAGGMASSASGRGGLLSPPAVSKVVLAAVALLLSAAPQTLAAPCYPRLFSFGDSLADTGNVAFLSANDPGKSSLWPPYGETFFHRATGRCSNGRLVIDFIAEALGLPSVRPYWSGQSVEDFAYGANFAVGGATALGPDFFRARGMPLRNGTVHLDMEMKWFRDLLDLLCPGDLAGCKGMMNESLFLVGEFGGNDYNYPLLNGVSINKIRSFTPHIIAKISSTITELIGLGAKTMVVPGNLPIGCIPNYLVKFESDEKEDYELETGCLRWLNEFSQYHNKHLTDELEKLRKLHPDVAIIYADYYGASMEIFLSPEQFGIEDPLVACCGGGGPYGVSASVRCGHGEYKVCDGPEKYASWDGFHPSEAAYKAITIGLLRGSYTQPSFATITNSCPQIIDISSFVEYKDIYDL</sequence>
<evidence type="ECO:0008006" key="8">
    <source>
        <dbReference type="Google" id="ProtNLM"/>
    </source>
</evidence>
<dbReference type="PANTHER" id="PTHR22835">
    <property type="entry name" value="ZINC FINGER FYVE DOMAIN CONTAINING PROTEIN"/>
    <property type="match status" value="1"/>
</dbReference>
<dbReference type="GO" id="GO:0016788">
    <property type="term" value="F:hydrolase activity, acting on ester bonds"/>
    <property type="evidence" value="ECO:0007669"/>
    <property type="project" value="InterPro"/>
</dbReference>
<keyword evidence="7" id="KW-1185">Reference proteome</keyword>
<dbReference type="CDD" id="cd01837">
    <property type="entry name" value="SGNH_plant_lipase_like"/>
    <property type="match status" value="1"/>
</dbReference>
<evidence type="ECO:0000313" key="6">
    <source>
        <dbReference type="EnsemblPlants" id="OB01G33880.1"/>
    </source>
</evidence>
<dbReference type="InterPro" id="IPR035669">
    <property type="entry name" value="SGNH_plant_lipase-like"/>
</dbReference>
<dbReference type="eggNOG" id="ENOG502QSMM">
    <property type="taxonomic scope" value="Eukaryota"/>
</dbReference>
<evidence type="ECO:0000256" key="1">
    <source>
        <dbReference type="ARBA" id="ARBA00008668"/>
    </source>
</evidence>
<feature type="compositionally biased region" description="Polar residues" evidence="5">
    <location>
        <begin position="43"/>
        <end position="53"/>
    </location>
</feature>
<reference evidence="6" key="1">
    <citation type="journal article" date="2013" name="Nat. Commun.">
        <title>Whole-genome sequencing of Oryza brachyantha reveals mechanisms underlying Oryza genome evolution.</title>
        <authorList>
            <person name="Chen J."/>
            <person name="Huang Q."/>
            <person name="Gao D."/>
            <person name="Wang J."/>
            <person name="Lang Y."/>
            <person name="Liu T."/>
            <person name="Li B."/>
            <person name="Bai Z."/>
            <person name="Luis Goicoechea J."/>
            <person name="Liang C."/>
            <person name="Chen C."/>
            <person name="Zhang W."/>
            <person name="Sun S."/>
            <person name="Liao Y."/>
            <person name="Zhang X."/>
            <person name="Yang L."/>
            <person name="Song C."/>
            <person name="Wang M."/>
            <person name="Shi J."/>
            <person name="Liu G."/>
            <person name="Liu J."/>
            <person name="Zhou H."/>
            <person name="Zhou W."/>
            <person name="Yu Q."/>
            <person name="An N."/>
            <person name="Chen Y."/>
            <person name="Cai Q."/>
            <person name="Wang B."/>
            <person name="Liu B."/>
            <person name="Min J."/>
            <person name="Huang Y."/>
            <person name="Wu H."/>
            <person name="Li Z."/>
            <person name="Zhang Y."/>
            <person name="Yin Y."/>
            <person name="Song W."/>
            <person name="Jiang J."/>
            <person name="Jackson S.A."/>
            <person name="Wing R.A."/>
            <person name="Wang J."/>
            <person name="Chen M."/>
        </authorList>
    </citation>
    <scope>NUCLEOTIDE SEQUENCE [LARGE SCALE GENOMIC DNA]</scope>
    <source>
        <strain evidence="6">cv. IRGC 101232</strain>
    </source>
</reference>
<evidence type="ECO:0000313" key="7">
    <source>
        <dbReference type="Proteomes" id="UP000006038"/>
    </source>
</evidence>
<dbReference type="Gene3D" id="3.40.50.1110">
    <property type="entry name" value="SGNH hydrolase"/>
    <property type="match status" value="1"/>
</dbReference>
<dbReference type="AlphaFoldDB" id="J3L2D2"/>
<keyword evidence="4" id="KW-0325">Glycoprotein</keyword>
<feature type="region of interest" description="Disordered" evidence="5">
    <location>
        <begin position="1"/>
        <end position="71"/>
    </location>
</feature>
<dbReference type="PANTHER" id="PTHR22835:SF663">
    <property type="entry name" value="LIPASE-LIKE"/>
    <property type="match status" value="1"/>
</dbReference>
<name>J3L2D2_ORYBR</name>
<keyword evidence="2" id="KW-0732">Signal</keyword>
<reference evidence="6" key="2">
    <citation type="submission" date="2013-04" db="UniProtKB">
        <authorList>
            <consortium name="EnsemblPlants"/>
        </authorList>
    </citation>
    <scope>IDENTIFICATION</scope>
</reference>
<evidence type="ECO:0000256" key="2">
    <source>
        <dbReference type="ARBA" id="ARBA00022729"/>
    </source>
</evidence>